<sequence length="479" mass="50424">MNTRGKRSDSSGVVFRDVEIDGVRVDLRVRGDRVEEIGVGLALTDARVVEGGGGGLLPGLHDHHLHLLAMGAALRSVACGPPEVGDLVGLGRALAGAGGRGWVRGNGYHESVAGVLDRGVLDALVPDRPVRIQHRSGALWMLNSRALQEVSGALDESADVERGADGVPNGRLWRYDARLRAALPDDPPDLGAVGARLAGYGITGVTDATPDLDDSAIALLSDAHRTGLVPQRITLLGAATGQPLEAGFGVGPRKILLRDHDLPGYDELAAAIVHSHREGRAIAVHCVTRESLLLTLAILQDVGSIPGDRIEHAGVVPADVTETMADLGIPVITQPGFLWHRGDDYARDVAPDDLPCLYPHATLLHAGIPVALSSDAPYGPTDPWTVMRAAVHRTTRTGRTLGPADRVPPATALAGYLSAPDSPGGEPRRLVPGTPADLCLLHVPLRQALHELDSHLVRSVMIAGRFVAEDLPATDTTTR</sequence>
<dbReference type="Proteomes" id="UP000438448">
    <property type="component" value="Unassembled WGS sequence"/>
</dbReference>
<dbReference type="Pfam" id="PF07969">
    <property type="entry name" value="Amidohydro_3"/>
    <property type="match status" value="1"/>
</dbReference>
<accession>A0A7K0CUC4</accession>
<dbReference type="Gene3D" id="3.10.310.70">
    <property type="match status" value="1"/>
</dbReference>
<dbReference type="EMBL" id="WEGK01000001">
    <property type="protein sequence ID" value="MQY17071.1"/>
    <property type="molecule type" value="Genomic_DNA"/>
</dbReference>
<name>A0A7K0CUC4_9NOCA</name>
<evidence type="ECO:0000259" key="1">
    <source>
        <dbReference type="Pfam" id="PF07969"/>
    </source>
</evidence>
<proteinExistence type="predicted"/>
<dbReference type="SUPFAM" id="SSF51338">
    <property type="entry name" value="Composite domain of metallo-dependent hydrolases"/>
    <property type="match status" value="1"/>
</dbReference>
<dbReference type="InterPro" id="IPR013108">
    <property type="entry name" value="Amidohydro_3"/>
</dbReference>
<gene>
    <name evidence="2" type="primary">nfdA</name>
    <name evidence="2" type="ORF">NRB20_01340</name>
</gene>
<feature type="domain" description="Amidohydrolase 3" evidence="1">
    <location>
        <begin position="52"/>
        <end position="467"/>
    </location>
</feature>
<organism evidence="2 3">
    <name type="scientific">Nocardia macrotermitis</name>
    <dbReference type="NCBI Taxonomy" id="2585198"/>
    <lineage>
        <taxon>Bacteria</taxon>
        <taxon>Bacillati</taxon>
        <taxon>Actinomycetota</taxon>
        <taxon>Actinomycetes</taxon>
        <taxon>Mycobacteriales</taxon>
        <taxon>Nocardiaceae</taxon>
        <taxon>Nocardia</taxon>
    </lineage>
</organism>
<dbReference type="PANTHER" id="PTHR22642">
    <property type="entry name" value="IMIDAZOLONEPROPIONASE"/>
    <property type="match status" value="1"/>
</dbReference>
<dbReference type="InterPro" id="IPR011059">
    <property type="entry name" value="Metal-dep_hydrolase_composite"/>
</dbReference>
<keyword evidence="3" id="KW-1185">Reference proteome</keyword>
<dbReference type="EC" id="3.5.1.91" evidence="2"/>
<dbReference type="AlphaFoldDB" id="A0A7K0CUC4"/>
<dbReference type="Gene3D" id="2.30.40.10">
    <property type="entry name" value="Urease, subunit C, domain 1"/>
    <property type="match status" value="1"/>
</dbReference>
<dbReference type="InterPro" id="IPR032466">
    <property type="entry name" value="Metal_Hydrolase"/>
</dbReference>
<keyword evidence="2" id="KW-0378">Hydrolase</keyword>
<comment type="caution">
    <text evidence="2">The sequence shown here is derived from an EMBL/GenBank/DDBJ whole genome shotgun (WGS) entry which is preliminary data.</text>
</comment>
<dbReference type="PANTHER" id="PTHR22642:SF2">
    <property type="entry name" value="PROTEIN LONG AFTER FAR-RED 3"/>
    <property type="match status" value="1"/>
</dbReference>
<dbReference type="GO" id="GO:0016810">
    <property type="term" value="F:hydrolase activity, acting on carbon-nitrogen (but not peptide) bonds"/>
    <property type="evidence" value="ECO:0007669"/>
    <property type="project" value="InterPro"/>
</dbReference>
<dbReference type="Gene3D" id="3.20.20.140">
    <property type="entry name" value="Metal-dependent hydrolases"/>
    <property type="match status" value="2"/>
</dbReference>
<reference evidence="2 3" key="1">
    <citation type="submission" date="2019-10" db="EMBL/GenBank/DDBJ databases">
        <title>Nocardia macrotermitis sp. nov. and Nocardia aurantia sp. nov., isolated from the gut of fungus growing-termite Macrotermes natalensis.</title>
        <authorList>
            <person name="Benndorf R."/>
            <person name="Schwitalla J."/>
            <person name="Martin K."/>
            <person name="De Beer W."/>
            <person name="Kaster A.-K."/>
            <person name="Vollmers J."/>
            <person name="Poulsen M."/>
            <person name="Beemelmanns C."/>
        </authorList>
    </citation>
    <scope>NUCLEOTIDE SEQUENCE [LARGE SCALE GENOMIC DNA]</scope>
    <source>
        <strain evidence="2 3">RB20</strain>
    </source>
</reference>
<evidence type="ECO:0000313" key="3">
    <source>
        <dbReference type="Proteomes" id="UP000438448"/>
    </source>
</evidence>
<protein>
    <submittedName>
        <fullName evidence="2">N-substituted formamide deformylase</fullName>
        <ecNumber evidence="2">3.5.1.91</ecNumber>
    </submittedName>
</protein>
<evidence type="ECO:0000313" key="2">
    <source>
        <dbReference type="EMBL" id="MQY17071.1"/>
    </source>
</evidence>
<dbReference type="SUPFAM" id="SSF51556">
    <property type="entry name" value="Metallo-dependent hydrolases"/>
    <property type="match status" value="1"/>
</dbReference>